<dbReference type="Gene3D" id="1.20.1250.20">
    <property type="entry name" value="MFS general substrate transporter like domains"/>
    <property type="match status" value="1"/>
</dbReference>
<keyword evidence="4 8" id="KW-0812">Transmembrane</keyword>
<accession>A0A5N4C6N1</accession>
<evidence type="ECO:0000256" key="9">
    <source>
        <dbReference type="SAM" id="MobiDB-lite"/>
    </source>
</evidence>
<dbReference type="GO" id="GO:0015125">
    <property type="term" value="F:bile acid transmembrane transporter activity"/>
    <property type="evidence" value="ECO:0007669"/>
    <property type="project" value="TreeGrafter"/>
</dbReference>
<comment type="similarity">
    <text evidence="2 8">Belongs to the organo anion transporter (TC 2.A.60) family.</text>
</comment>
<dbReference type="GO" id="GO:0006811">
    <property type="term" value="P:monoatomic ion transport"/>
    <property type="evidence" value="ECO:0007669"/>
    <property type="project" value="UniProtKB-KW"/>
</dbReference>
<feature type="transmembrane region" description="Helical" evidence="8">
    <location>
        <begin position="117"/>
        <end position="138"/>
    </location>
</feature>
<feature type="transmembrane region" description="Helical" evidence="8">
    <location>
        <begin position="258"/>
        <end position="280"/>
    </location>
</feature>
<dbReference type="PROSITE" id="PS50850">
    <property type="entry name" value="MFS"/>
    <property type="match status" value="1"/>
</dbReference>
<dbReference type="GO" id="GO:0016323">
    <property type="term" value="C:basolateral plasma membrane"/>
    <property type="evidence" value="ECO:0007669"/>
    <property type="project" value="TreeGrafter"/>
</dbReference>
<evidence type="ECO:0000256" key="1">
    <source>
        <dbReference type="ARBA" id="ARBA00004651"/>
    </source>
</evidence>
<dbReference type="Pfam" id="PF03137">
    <property type="entry name" value="OATP"/>
    <property type="match status" value="2"/>
</dbReference>
<evidence type="ECO:0000256" key="2">
    <source>
        <dbReference type="ARBA" id="ARBA00009657"/>
    </source>
</evidence>
<evidence type="ECO:0000256" key="8">
    <source>
        <dbReference type="RuleBase" id="RU362056"/>
    </source>
</evidence>
<dbReference type="PANTHER" id="PTHR11388">
    <property type="entry name" value="ORGANIC ANION TRANSPORTER"/>
    <property type="match status" value="1"/>
</dbReference>
<evidence type="ECO:0000256" key="7">
    <source>
        <dbReference type="ARBA" id="ARBA00023157"/>
    </source>
</evidence>
<comment type="caution">
    <text evidence="12">The sequence shown here is derived from an EMBL/GenBank/DDBJ whole genome shotgun (WGS) entry which is preliminary data.</text>
</comment>
<dbReference type="NCBIfam" id="TIGR00805">
    <property type="entry name" value="oat"/>
    <property type="match status" value="1"/>
</dbReference>
<dbReference type="EMBL" id="JWIN03000034">
    <property type="protein sequence ID" value="KAB1254568.1"/>
    <property type="molecule type" value="Genomic_DNA"/>
</dbReference>
<dbReference type="InterPro" id="IPR004156">
    <property type="entry name" value="OATP"/>
</dbReference>
<feature type="transmembrane region" description="Helical" evidence="8">
    <location>
        <begin position="324"/>
        <end position="344"/>
    </location>
</feature>
<proteinExistence type="inferred from homology"/>
<dbReference type="InterPro" id="IPR036259">
    <property type="entry name" value="MFS_trans_sf"/>
</dbReference>
<keyword evidence="13" id="KW-1185">Reference proteome</keyword>
<dbReference type="GO" id="GO:0043252">
    <property type="term" value="P:sodium-independent organic anion transport"/>
    <property type="evidence" value="ECO:0007669"/>
    <property type="project" value="TreeGrafter"/>
</dbReference>
<dbReference type="InterPro" id="IPR020846">
    <property type="entry name" value="MFS_dom"/>
</dbReference>
<keyword evidence="7" id="KW-1015">Disulfide bond</keyword>
<evidence type="ECO:0000313" key="12">
    <source>
        <dbReference type="EMBL" id="KAB1254568.1"/>
    </source>
</evidence>
<gene>
    <name evidence="12" type="ORF">Cadr_000029175</name>
</gene>
<comment type="caution">
    <text evidence="8">Lacks conserved residue(s) required for the propagation of feature annotation.</text>
</comment>
<evidence type="ECO:0000259" key="10">
    <source>
        <dbReference type="PROSITE" id="PS50850"/>
    </source>
</evidence>
<feature type="transmembrane region" description="Helical" evidence="8">
    <location>
        <begin position="492"/>
        <end position="513"/>
    </location>
</feature>
<keyword evidence="8" id="KW-0813">Transport</keyword>
<feature type="transmembrane region" description="Helical" evidence="8">
    <location>
        <begin position="543"/>
        <end position="565"/>
    </location>
</feature>
<feature type="transmembrane region" description="Helical" evidence="8">
    <location>
        <begin position="227"/>
        <end position="246"/>
    </location>
</feature>
<protein>
    <recommendedName>
        <fullName evidence="8">Solute carrier organic anion transporter family member</fullName>
    </recommendedName>
</protein>
<evidence type="ECO:0000256" key="6">
    <source>
        <dbReference type="ARBA" id="ARBA00023136"/>
    </source>
</evidence>
<dbReference type="AlphaFoldDB" id="A0A5N4C6N1"/>
<sequence>MSLLRGLRSTNWNREKMFLGALCLSFISKALNAVLMKSSITQIERRFDISSSTVGLIDGSFEIGWEKESGSYMWIYVLMGNMLRGIGETPITPLGISYIDDFAPEGHSSFYLGNLHAIAMIGPIIGFTVGSIFSKMYVDIGYVDLSTVRITPKDSRWVGAWWLGFLMGGLIAIISSIPFFFLPKNPYKPQKERKASVSSPVQNEEKSQKANLTKRGQKFTESINGKYFMFVVHLGLLILVKGRSFFQSLKSILTNPLYVITLFMTLLQISSHIGSFTYVFKYVEQQYGQSASEANILFGSISIPTLATGMFTGGYIIKRFKLTLVGIAKLSFFTHALAFIFHLLNFALICENKSVAGLTLTYDGINPVASHINVPLSYCNSDCSCDESQWEPVCGDNGITYMSPCLAGCKSSSGSKKSIVFHNCSCAEINGFQNGNNSVKLGECPRENQCARKFYIYIVIQILGFLSMALGSTATIMLIFKNVQPELKSLAVGFHSLTIRALVMALIPFLSIFCILESKHTVLHTIPNENCLFYFFSFHRNTFFGLSTCLKFSALILYVVLISAMKKKYEGKNTKSSEPEGKAVNEANLEPLNGDATADHETHI</sequence>
<dbReference type="InterPro" id="IPR036058">
    <property type="entry name" value="Kazal_dom_sf"/>
</dbReference>
<feature type="transmembrane region" description="Helical" evidence="8">
    <location>
        <begin position="454"/>
        <end position="480"/>
    </location>
</feature>
<comment type="subcellular location">
    <subcellularLocation>
        <location evidence="1 8">Cell membrane</location>
        <topology evidence="1 8">Multi-pass membrane protein</topology>
    </subcellularLocation>
</comment>
<reference evidence="12 13" key="1">
    <citation type="journal article" date="2019" name="Mol. Ecol. Resour.">
        <title>Improving Illumina assemblies with Hi-C and long reads: an example with the North African dromedary.</title>
        <authorList>
            <person name="Elbers J.P."/>
            <person name="Rogers M.F."/>
            <person name="Perelman P.L."/>
            <person name="Proskuryakova A.A."/>
            <person name="Serdyukova N.A."/>
            <person name="Johnson W.E."/>
            <person name="Horin P."/>
            <person name="Corander J."/>
            <person name="Murphy D."/>
            <person name="Burger P.A."/>
        </authorList>
    </citation>
    <scope>NUCLEOTIDE SEQUENCE [LARGE SCALE GENOMIC DNA]</scope>
    <source>
        <strain evidence="12">Drom800</strain>
        <tissue evidence="12">Blood</tissue>
    </source>
</reference>
<dbReference type="InterPro" id="IPR002350">
    <property type="entry name" value="Kazal_dom"/>
</dbReference>
<dbReference type="GO" id="GO:0015347">
    <property type="term" value="F:sodium-independent organic anion transmembrane transporter activity"/>
    <property type="evidence" value="ECO:0007669"/>
    <property type="project" value="TreeGrafter"/>
</dbReference>
<evidence type="ECO:0000259" key="11">
    <source>
        <dbReference type="PROSITE" id="PS51465"/>
    </source>
</evidence>
<dbReference type="Pfam" id="PF07648">
    <property type="entry name" value="Kazal_2"/>
    <property type="match status" value="1"/>
</dbReference>
<feature type="domain" description="Major facilitator superfamily (MFS) profile" evidence="10">
    <location>
        <begin position="1"/>
        <end position="566"/>
    </location>
</feature>
<evidence type="ECO:0000256" key="5">
    <source>
        <dbReference type="ARBA" id="ARBA00022989"/>
    </source>
</evidence>
<feature type="domain" description="Kazal-like" evidence="11">
    <location>
        <begin position="373"/>
        <end position="428"/>
    </location>
</feature>
<evidence type="ECO:0000313" key="13">
    <source>
        <dbReference type="Proteomes" id="UP000299084"/>
    </source>
</evidence>
<evidence type="ECO:0000256" key="3">
    <source>
        <dbReference type="ARBA" id="ARBA00022475"/>
    </source>
</evidence>
<name>A0A5N4C6N1_CAMDR</name>
<dbReference type="SUPFAM" id="SSF100895">
    <property type="entry name" value="Kazal-type serine protease inhibitors"/>
    <property type="match status" value="1"/>
</dbReference>
<dbReference type="PANTHER" id="PTHR11388:SF89">
    <property type="entry name" value="SOLUTE CARRIER ORGANIC ANION TRANSPORTER FAMILY MEMBER 1B3"/>
    <property type="match status" value="1"/>
</dbReference>
<dbReference type="Gene3D" id="3.30.60.30">
    <property type="match status" value="1"/>
</dbReference>
<organism evidence="12 13">
    <name type="scientific">Camelus dromedarius</name>
    <name type="common">Dromedary</name>
    <name type="synonym">Arabian camel</name>
    <dbReference type="NCBI Taxonomy" id="9838"/>
    <lineage>
        <taxon>Eukaryota</taxon>
        <taxon>Metazoa</taxon>
        <taxon>Chordata</taxon>
        <taxon>Craniata</taxon>
        <taxon>Vertebrata</taxon>
        <taxon>Euteleostomi</taxon>
        <taxon>Mammalia</taxon>
        <taxon>Eutheria</taxon>
        <taxon>Laurasiatheria</taxon>
        <taxon>Artiodactyla</taxon>
        <taxon>Tylopoda</taxon>
        <taxon>Camelidae</taxon>
        <taxon>Camelus</taxon>
    </lineage>
</organism>
<feature type="transmembrane region" description="Helical" evidence="8">
    <location>
        <begin position="159"/>
        <end position="181"/>
    </location>
</feature>
<keyword evidence="5 8" id="KW-1133">Transmembrane helix</keyword>
<evidence type="ECO:0000256" key="4">
    <source>
        <dbReference type="ARBA" id="ARBA00022692"/>
    </source>
</evidence>
<keyword evidence="3" id="KW-1003">Cell membrane</keyword>
<dbReference type="SUPFAM" id="SSF103473">
    <property type="entry name" value="MFS general substrate transporter"/>
    <property type="match status" value="1"/>
</dbReference>
<feature type="transmembrane region" description="Helical" evidence="8">
    <location>
        <begin position="296"/>
        <end position="317"/>
    </location>
</feature>
<keyword evidence="6 8" id="KW-0472">Membrane</keyword>
<dbReference type="Proteomes" id="UP000299084">
    <property type="component" value="Unassembled WGS sequence"/>
</dbReference>
<feature type="region of interest" description="Disordered" evidence="9">
    <location>
        <begin position="193"/>
        <end position="213"/>
    </location>
</feature>
<keyword evidence="8" id="KW-0406">Ion transport</keyword>
<dbReference type="PROSITE" id="PS51465">
    <property type="entry name" value="KAZAL_2"/>
    <property type="match status" value="1"/>
</dbReference>